<keyword evidence="3" id="KW-0560">Oxidoreductase</keyword>
<protein>
    <submittedName>
        <fullName evidence="6">GDP-L-fucose synthase</fullName>
    </submittedName>
</protein>
<evidence type="ECO:0000256" key="2">
    <source>
        <dbReference type="ARBA" id="ARBA00022857"/>
    </source>
</evidence>
<dbReference type="GO" id="GO:0016853">
    <property type="term" value="F:isomerase activity"/>
    <property type="evidence" value="ECO:0007669"/>
    <property type="project" value="UniProtKB-KW"/>
</dbReference>
<evidence type="ECO:0000256" key="3">
    <source>
        <dbReference type="ARBA" id="ARBA00023002"/>
    </source>
</evidence>
<dbReference type="HAMAP" id="MF_00956">
    <property type="entry name" value="GDP_fucose_synth"/>
    <property type="match status" value="1"/>
</dbReference>
<comment type="similarity">
    <text evidence="1">Belongs to the NAD(P)-dependent epimerase/dehydratase family. Fucose synthase subfamily.</text>
</comment>
<gene>
    <name evidence="6" type="ORF">GM50_21340</name>
</gene>
<evidence type="ECO:0000256" key="1">
    <source>
        <dbReference type="ARBA" id="ARBA00005959"/>
    </source>
</evidence>
<evidence type="ECO:0000259" key="5">
    <source>
        <dbReference type="Pfam" id="PF01370"/>
    </source>
</evidence>
<comment type="caution">
    <text evidence="6">The sequence shown here is derived from an EMBL/GenBank/DDBJ whole genome shotgun (WGS) entry which is preliminary data.</text>
</comment>
<reference evidence="6" key="1">
    <citation type="submission" date="2014-05" db="EMBL/GenBank/DDBJ databases">
        <title>Key roles for freshwater Actinobacteria revealed by deep metagenomic sequencing.</title>
        <authorList>
            <person name="Ghai R."/>
            <person name="Mizuno C.M."/>
            <person name="Picazo A."/>
            <person name="Camacho A."/>
            <person name="Rodriguez-Valera F."/>
        </authorList>
    </citation>
    <scope>NUCLEOTIDE SEQUENCE</scope>
</reference>
<dbReference type="GO" id="GO:0050577">
    <property type="term" value="F:GDP-L-fucose synthase activity"/>
    <property type="evidence" value="ECO:0007669"/>
    <property type="project" value="TreeGrafter"/>
</dbReference>
<dbReference type="Pfam" id="PF01370">
    <property type="entry name" value="Epimerase"/>
    <property type="match status" value="1"/>
</dbReference>
<dbReference type="InterPro" id="IPR001509">
    <property type="entry name" value="Epimerase_deHydtase"/>
</dbReference>
<dbReference type="CDD" id="cd05239">
    <property type="entry name" value="GDP_FS_SDR_e"/>
    <property type="match status" value="1"/>
</dbReference>
<keyword evidence="2" id="KW-0521">NADP</keyword>
<feature type="domain" description="NAD-dependent epimerase/dehydratase" evidence="5">
    <location>
        <begin position="3"/>
        <end position="233"/>
    </location>
</feature>
<dbReference type="Gene3D" id="3.90.25.10">
    <property type="entry name" value="UDP-galactose 4-epimerase, domain 1"/>
    <property type="match status" value="1"/>
</dbReference>
<dbReference type="AlphaFoldDB" id="A0A094PVW4"/>
<evidence type="ECO:0000313" key="6">
    <source>
        <dbReference type="EMBL" id="KGA13854.1"/>
    </source>
</evidence>
<keyword evidence="4" id="KW-0413">Isomerase</keyword>
<name>A0A094PVW4_9ZZZZ</name>
<sequence length="310" mass="33332">MTIVVAGGTGLAGSAIVSAYVAAGHEVIPVNRTVVDLLDRAATFDFLASVKPTLVIDAAAKVGGIGANNSYPVEFLADNVRIQSNLMEAAHAAKVEKFIFLGSSCIYPRDCAQPIKEEYLLTGPLEETNSAYAIAKIAGIELIKSFRKEYGRRWISLMPTNLYGPFDNFELQGSHVLPAFIRRFVEAAESGAAKETLWGTGAPKREFLHVDDLAAAVLHLGENYDEPGHINIGTGEDLTIKELAELVAEIAGFTGEIAWDSSKPDGTPRKVLDVSKAKSLGWAPKISLRDGITSTIAWYKSAAAKGELRR</sequence>
<evidence type="ECO:0000256" key="4">
    <source>
        <dbReference type="ARBA" id="ARBA00023235"/>
    </source>
</evidence>
<accession>A0A094PVW4</accession>
<dbReference type="InterPro" id="IPR028614">
    <property type="entry name" value="GDP_fucose/colitose_synth"/>
</dbReference>
<dbReference type="PANTHER" id="PTHR43238">
    <property type="entry name" value="GDP-L-FUCOSE SYNTHASE"/>
    <property type="match status" value="1"/>
</dbReference>
<dbReference type="PANTHER" id="PTHR43238:SF1">
    <property type="entry name" value="GDP-L-FUCOSE SYNTHASE"/>
    <property type="match status" value="1"/>
</dbReference>
<proteinExistence type="inferred from homology"/>
<dbReference type="SUPFAM" id="SSF51735">
    <property type="entry name" value="NAD(P)-binding Rossmann-fold domains"/>
    <property type="match status" value="1"/>
</dbReference>
<dbReference type="InterPro" id="IPR036291">
    <property type="entry name" value="NAD(P)-bd_dom_sf"/>
</dbReference>
<dbReference type="EMBL" id="JNSK01000151">
    <property type="protein sequence ID" value="KGA13854.1"/>
    <property type="molecule type" value="Genomic_DNA"/>
</dbReference>
<organism evidence="6">
    <name type="scientific">freshwater metagenome</name>
    <dbReference type="NCBI Taxonomy" id="449393"/>
    <lineage>
        <taxon>unclassified sequences</taxon>
        <taxon>metagenomes</taxon>
        <taxon>ecological metagenomes</taxon>
    </lineage>
</organism>
<dbReference type="Gene3D" id="3.40.50.720">
    <property type="entry name" value="NAD(P)-binding Rossmann-like Domain"/>
    <property type="match status" value="1"/>
</dbReference>